<dbReference type="AlphaFoldDB" id="A0A9P5XLB2"/>
<feature type="compositionally biased region" description="Polar residues" evidence="1">
    <location>
        <begin position="26"/>
        <end position="45"/>
    </location>
</feature>
<reference evidence="2" key="1">
    <citation type="submission" date="2020-11" db="EMBL/GenBank/DDBJ databases">
        <authorList>
            <consortium name="DOE Joint Genome Institute"/>
            <person name="Ahrendt S."/>
            <person name="Riley R."/>
            <person name="Andreopoulos W."/>
            <person name="Labutti K."/>
            <person name="Pangilinan J."/>
            <person name="Ruiz-Duenas F.J."/>
            <person name="Barrasa J.M."/>
            <person name="Sanchez-Garcia M."/>
            <person name="Camarero S."/>
            <person name="Miyauchi S."/>
            <person name="Serrano A."/>
            <person name="Linde D."/>
            <person name="Babiker R."/>
            <person name="Drula E."/>
            <person name="Ayuso-Fernandez I."/>
            <person name="Pacheco R."/>
            <person name="Padilla G."/>
            <person name="Ferreira P."/>
            <person name="Barriuso J."/>
            <person name="Kellner H."/>
            <person name="Castanera R."/>
            <person name="Alfaro M."/>
            <person name="Ramirez L."/>
            <person name="Pisabarro A.G."/>
            <person name="Kuo A."/>
            <person name="Tritt A."/>
            <person name="Lipzen A."/>
            <person name="He G."/>
            <person name="Yan M."/>
            <person name="Ng V."/>
            <person name="Cullen D."/>
            <person name="Martin F."/>
            <person name="Rosso M.-N."/>
            <person name="Henrissat B."/>
            <person name="Hibbett D."/>
            <person name="Martinez A.T."/>
            <person name="Grigoriev I.V."/>
        </authorList>
    </citation>
    <scope>NUCLEOTIDE SEQUENCE</scope>
    <source>
        <strain evidence="2">MF-IS2</strain>
    </source>
</reference>
<proteinExistence type="predicted"/>
<organism evidence="2 3">
    <name type="scientific">Macrolepiota fuliginosa MF-IS2</name>
    <dbReference type="NCBI Taxonomy" id="1400762"/>
    <lineage>
        <taxon>Eukaryota</taxon>
        <taxon>Fungi</taxon>
        <taxon>Dikarya</taxon>
        <taxon>Basidiomycota</taxon>
        <taxon>Agaricomycotina</taxon>
        <taxon>Agaricomycetes</taxon>
        <taxon>Agaricomycetidae</taxon>
        <taxon>Agaricales</taxon>
        <taxon>Agaricineae</taxon>
        <taxon>Agaricaceae</taxon>
        <taxon>Macrolepiota</taxon>
    </lineage>
</organism>
<feature type="region of interest" description="Disordered" evidence="1">
    <location>
        <begin position="16"/>
        <end position="51"/>
    </location>
</feature>
<name>A0A9P5XLB2_9AGAR</name>
<comment type="caution">
    <text evidence="2">The sequence shown here is derived from an EMBL/GenBank/DDBJ whole genome shotgun (WGS) entry which is preliminary data.</text>
</comment>
<accession>A0A9P5XLB2</accession>
<gene>
    <name evidence="2" type="ORF">P691DRAFT_782702</name>
</gene>
<evidence type="ECO:0000313" key="2">
    <source>
        <dbReference type="EMBL" id="KAF9452938.1"/>
    </source>
</evidence>
<protein>
    <submittedName>
        <fullName evidence="2">Uncharacterized protein</fullName>
    </submittedName>
</protein>
<dbReference type="EMBL" id="MU151066">
    <property type="protein sequence ID" value="KAF9452938.1"/>
    <property type="molecule type" value="Genomic_DNA"/>
</dbReference>
<keyword evidence="3" id="KW-1185">Reference proteome</keyword>
<sequence>MLEQVRLDLERLTIGPGAREQPVSPIKTSAPSQNDACTSSNLESSETPRLRSCRSDGVLRGRMSVHKGALTIRSRSLERADGSAAATGSNLDKSAVATEASVSELVVGAGPVVYSVANVFRVLSKVLDHIIGSPLARVTKHEAWVAQHEAQIAQHKAWRAEMDAMLSDMKAILEARKDRKLTS</sequence>
<evidence type="ECO:0000313" key="3">
    <source>
        <dbReference type="Proteomes" id="UP000807342"/>
    </source>
</evidence>
<dbReference type="Proteomes" id="UP000807342">
    <property type="component" value="Unassembled WGS sequence"/>
</dbReference>
<evidence type="ECO:0000256" key="1">
    <source>
        <dbReference type="SAM" id="MobiDB-lite"/>
    </source>
</evidence>